<evidence type="ECO:0000259" key="11">
    <source>
        <dbReference type="Pfam" id="PF02767"/>
    </source>
</evidence>
<dbReference type="InterPro" id="IPR001001">
    <property type="entry name" value="DNA_polIII_beta"/>
</dbReference>
<comment type="subunit">
    <text evidence="9">Forms a ring-shaped head-to-tail homodimer around DNA.</text>
</comment>
<evidence type="ECO:0000259" key="12">
    <source>
        <dbReference type="Pfam" id="PF02768"/>
    </source>
</evidence>
<dbReference type="Pfam" id="PF02767">
    <property type="entry name" value="DNA_pol3_beta_2"/>
    <property type="match status" value="1"/>
</dbReference>
<name>A0ABT9NG20_9ACTO</name>
<keyword evidence="3 9" id="KW-0963">Cytoplasm</keyword>
<dbReference type="InterPro" id="IPR046938">
    <property type="entry name" value="DNA_clamp_sf"/>
</dbReference>
<dbReference type="InterPro" id="IPR022635">
    <property type="entry name" value="DNA_polIII_beta_C"/>
</dbReference>
<dbReference type="Pfam" id="PF00712">
    <property type="entry name" value="DNA_pol3_beta"/>
    <property type="match status" value="1"/>
</dbReference>
<dbReference type="InterPro" id="IPR022634">
    <property type="entry name" value="DNA_polIII_beta_N"/>
</dbReference>
<evidence type="ECO:0000256" key="4">
    <source>
        <dbReference type="ARBA" id="ARBA00022679"/>
    </source>
</evidence>
<evidence type="ECO:0000313" key="14">
    <source>
        <dbReference type="Proteomes" id="UP001243212"/>
    </source>
</evidence>
<feature type="domain" description="DNA polymerase III beta sliding clamp central" evidence="11">
    <location>
        <begin position="134"/>
        <end position="257"/>
    </location>
</feature>
<dbReference type="RefSeq" id="WP_307682572.1">
    <property type="nucleotide sequence ID" value="NZ_JAUSQX010000001.1"/>
</dbReference>
<keyword evidence="14" id="KW-1185">Reference proteome</keyword>
<proteinExistence type="inferred from homology"/>
<accession>A0ABT9NG20</accession>
<evidence type="ECO:0000256" key="5">
    <source>
        <dbReference type="ARBA" id="ARBA00022695"/>
    </source>
</evidence>
<evidence type="ECO:0000256" key="8">
    <source>
        <dbReference type="ARBA" id="ARBA00023125"/>
    </source>
</evidence>
<evidence type="ECO:0000256" key="7">
    <source>
        <dbReference type="ARBA" id="ARBA00022932"/>
    </source>
</evidence>
<dbReference type="SUPFAM" id="SSF55979">
    <property type="entry name" value="DNA clamp"/>
    <property type="match status" value="3"/>
</dbReference>
<keyword evidence="4 9" id="KW-0808">Transferase</keyword>
<dbReference type="NCBIfam" id="TIGR00663">
    <property type="entry name" value="dnan"/>
    <property type="match status" value="1"/>
</dbReference>
<evidence type="ECO:0000256" key="2">
    <source>
        <dbReference type="ARBA" id="ARBA00010752"/>
    </source>
</evidence>
<evidence type="ECO:0000256" key="3">
    <source>
        <dbReference type="ARBA" id="ARBA00022490"/>
    </source>
</evidence>
<dbReference type="Gene3D" id="3.10.150.10">
    <property type="entry name" value="DNA Polymerase III, subunit A, domain 2"/>
    <property type="match status" value="3"/>
</dbReference>
<feature type="domain" description="DNA polymerase III beta sliding clamp N-terminal" evidence="10">
    <location>
        <begin position="8"/>
        <end position="125"/>
    </location>
</feature>
<dbReference type="PIRSF" id="PIRSF000804">
    <property type="entry name" value="DNA_pol_III_b"/>
    <property type="match status" value="1"/>
</dbReference>
<dbReference type="SMART" id="SM00480">
    <property type="entry name" value="POL3Bc"/>
    <property type="match status" value="1"/>
</dbReference>
<dbReference type="PANTHER" id="PTHR30478:SF0">
    <property type="entry name" value="BETA SLIDING CLAMP"/>
    <property type="match status" value="1"/>
</dbReference>
<evidence type="ECO:0000259" key="10">
    <source>
        <dbReference type="Pfam" id="PF00712"/>
    </source>
</evidence>
<dbReference type="PANTHER" id="PTHR30478">
    <property type="entry name" value="DNA POLYMERASE III SUBUNIT BETA"/>
    <property type="match status" value="1"/>
</dbReference>
<evidence type="ECO:0000313" key="13">
    <source>
        <dbReference type="EMBL" id="MDP9806342.1"/>
    </source>
</evidence>
<evidence type="ECO:0000256" key="1">
    <source>
        <dbReference type="ARBA" id="ARBA00004496"/>
    </source>
</evidence>
<keyword evidence="6 9" id="KW-0235">DNA replication</keyword>
<sequence length="388" mass="42264">MKVGLTVKLNVDHEVFTDAVTWASRTIPNRPAIPVLAGMHIVAAEDGTISLGSRDSDISSHITITGDVDEPGDVLVNGKLLADISRSLPSGQIHLEVEGGKLEIDCANAHFSLKTMSTADYSELPEMPPVIGKVNAAEWEKAVSQVTIAASNDDTLPMLVSVCIEIEGDQISLMATDRYRLAIRDLQWSPSSSDMSTRILVRASRLLDVAKALGSAREIEISLQDEGMGAMIGFLADGNFDTKRRNTIQLIDGEYPQVRSLFPTEVNGHVVMDRQEILDAIKRSRLVVEKNAAVRLSFAEGEIVLEAGHGDNAQVSEVLPAQLDGEELKMAFNPAFLQEGFSVIDMEFIRLSFTHPTKPAVVTAQDEEGNVNDDFRLLLMPIRTFGAN</sequence>
<keyword evidence="7 9" id="KW-0239">DNA-directed DNA polymerase</keyword>
<dbReference type="CDD" id="cd00140">
    <property type="entry name" value="beta_clamp"/>
    <property type="match status" value="1"/>
</dbReference>
<evidence type="ECO:0000256" key="6">
    <source>
        <dbReference type="ARBA" id="ARBA00022705"/>
    </source>
</evidence>
<dbReference type="Proteomes" id="UP001243212">
    <property type="component" value="Unassembled WGS sequence"/>
</dbReference>
<gene>
    <name evidence="13" type="ORF">J2S70_000924</name>
</gene>
<dbReference type="EMBL" id="JAUSQX010000001">
    <property type="protein sequence ID" value="MDP9806342.1"/>
    <property type="molecule type" value="Genomic_DNA"/>
</dbReference>
<dbReference type="Pfam" id="PF02768">
    <property type="entry name" value="DNA_pol3_beta_3"/>
    <property type="match status" value="1"/>
</dbReference>
<keyword evidence="5 9" id="KW-0548">Nucleotidyltransferase</keyword>
<comment type="subcellular location">
    <subcellularLocation>
        <location evidence="1 9">Cytoplasm</location>
    </subcellularLocation>
</comment>
<dbReference type="GO" id="GO:0003887">
    <property type="term" value="F:DNA-directed DNA polymerase activity"/>
    <property type="evidence" value="ECO:0007669"/>
    <property type="project" value="UniProtKB-EC"/>
</dbReference>
<protein>
    <recommendedName>
        <fullName evidence="9">Beta sliding clamp</fullName>
    </recommendedName>
</protein>
<organism evidence="13 14">
    <name type="scientific">Trueperella bonasi</name>
    <dbReference type="NCBI Taxonomy" id="312286"/>
    <lineage>
        <taxon>Bacteria</taxon>
        <taxon>Bacillati</taxon>
        <taxon>Actinomycetota</taxon>
        <taxon>Actinomycetes</taxon>
        <taxon>Actinomycetales</taxon>
        <taxon>Actinomycetaceae</taxon>
        <taxon>Trueperella</taxon>
    </lineage>
</organism>
<comment type="caution">
    <text evidence="13">The sequence shown here is derived from an EMBL/GenBank/DDBJ whole genome shotgun (WGS) entry which is preliminary data.</text>
</comment>
<dbReference type="InterPro" id="IPR022637">
    <property type="entry name" value="DNA_polIII_beta_cen"/>
</dbReference>
<comment type="function">
    <text evidence="9">Confers DNA tethering and processivity to DNA polymerases and other proteins. Acts as a clamp, forming a ring around DNA (a reaction catalyzed by the clamp-loading complex) which diffuses in an ATP-independent manner freely and bidirectionally along dsDNA. Initially characterized for its ability to contact the catalytic subunit of DNA polymerase III (Pol III), a complex, multichain enzyme responsible for most of the replicative synthesis in bacteria; Pol III exhibits 3'-5' exonuclease proofreading activity. The beta chain is required for initiation of replication as well as for processivity of DNA replication.</text>
</comment>
<evidence type="ECO:0000256" key="9">
    <source>
        <dbReference type="PIRNR" id="PIRNR000804"/>
    </source>
</evidence>
<reference evidence="13 14" key="1">
    <citation type="submission" date="2023-07" db="EMBL/GenBank/DDBJ databases">
        <title>Sequencing the genomes of 1000 actinobacteria strains.</title>
        <authorList>
            <person name="Klenk H.-P."/>
        </authorList>
    </citation>
    <scope>NUCLEOTIDE SEQUENCE [LARGE SCALE GENOMIC DNA]</scope>
    <source>
        <strain evidence="13 14">DSM 17163</strain>
    </source>
</reference>
<keyword evidence="8" id="KW-0238">DNA-binding</keyword>
<feature type="domain" description="DNA polymerase III beta sliding clamp C-terminal" evidence="12">
    <location>
        <begin position="259"/>
        <end position="382"/>
    </location>
</feature>
<comment type="similarity">
    <text evidence="2 9">Belongs to the beta sliding clamp family.</text>
</comment>